<keyword evidence="1" id="KW-0472">Membrane</keyword>
<dbReference type="AlphaFoldDB" id="A0A2N5GSX1"/>
<keyword evidence="1" id="KW-1133">Transmembrane helix</keyword>
<keyword evidence="5" id="KW-1185">Reference proteome</keyword>
<evidence type="ECO:0000256" key="1">
    <source>
        <dbReference type="SAM" id="Phobius"/>
    </source>
</evidence>
<feature type="transmembrane region" description="Helical" evidence="1">
    <location>
        <begin position="37"/>
        <end position="55"/>
    </location>
</feature>
<evidence type="ECO:0000313" key="5">
    <source>
        <dbReference type="Proteomes" id="UP000235114"/>
    </source>
</evidence>
<proteinExistence type="predicted"/>
<sequence>MKHSYLMFGILCAILMLNIIFTQYMVHQYFFENYRTAIVFGALNIILFPVAILVYKKDQKAQRRES</sequence>
<accession>A0A2N5GSX1</accession>
<evidence type="ECO:0000313" key="3">
    <source>
        <dbReference type="EMBL" id="PLR93357.1"/>
    </source>
</evidence>
<reference evidence="2 4" key="1">
    <citation type="submission" date="2017-11" db="EMBL/GenBank/DDBJ databases">
        <title>Comparitive Functional Genomics of Dry Heat Resistant strains isolated from the Viking Spacecraft.</title>
        <authorList>
            <person name="Seuylemezian A."/>
            <person name="Cooper K."/>
            <person name="Vaishampayan P."/>
        </authorList>
    </citation>
    <scope>NUCLEOTIDE SEQUENCE [LARGE SCALE GENOMIC DNA]</scope>
    <source>
        <strain evidence="2 4">M4.6</strain>
    </source>
</reference>
<keyword evidence="1" id="KW-0812">Transmembrane</keyword>
<name>A0A2N5GSX1_9BACI</name>
<protein>
    <submittedName>
        <fullName evidence="2">Uncharacterized protein</fullName>
    </submittedName>
</protein>
<feature type="transmembrane region" description="Helical" evidence="1">
    <location>
        <begin position="5"/>
        <end position="25"/>
    </location>
</feature>
<evidence type="ECO:0000313" key="4">
    <source>
        <dbReference type="Proteomes" id="UP000234951"/>
    </source>
</evidence>
<dbReference type="EMBL" id="PGVA01000001">
    <property type="protein sequence ID" value="PLR86869.1"/>
    <property type="molecule type" value="Genomic_DNA"/>
</dbReference>
<dbReference type="OrthoDB" id="2664144at2"/>
<evidence type="ECO:0000313" key="2">
    <source>
        <dbReference type="EMBL" id="PLR86869.1"/>
    </source>
</evidence>
<comment type="caution">
    <text evidence="2">The sequence shown here is derived from an EMBL/GenBank/DDBJ whole genome shotgun (WGS) entry which is preliminary data.</text>
</comment>
<dbReference type="Proteomes" id="UP000235114">
    <property type="component" value="Unassembled WGS sequence"/>
</dbReference>
<organism evidence="2 4">
    <name type="scientific">Bacillus canaveralius</name>
    <dbReference type="NCBI Taxonomy" id="1403243"/>
    <lineage>
        <taxon>Bacteria</taxon>
        <taxon>Bacillati</taxon>
        <taxon>Bacillota</taxon>
        <taxon>Bacilli</taxon>
        <taxon>Bacillales</taxon>
        <taxon>Bacillaceae</taxon>
        <taxon>Bacillus</taxon>
    </lineage>
</organism>
<reference evidence="3 5" key="2">
    <citation type="submission" date="2017-12" db="EMBL/GenBank/DDBJ databases">
        <title>Comparative Functional Genomics of Dry Heat Resistant strains isolated from the Viking Spacecraft.</title>
        <authorList>
            <person name="Seuylemezian A."/>
            <person name="Cooper K."/>
            <person name="Vaishampayan P."/>
        </authorList>
    </citation>
    <scope>NUCLEOTIDE SEQUENCE [LARGE SCALE GENOMIC DNA]</scope>
    <source>
        <strain evidence="3 5">ATCC 29669</strain>
    </source>
</reference>
<dbReference type="EMBL" id="PGVD01000053">
    <property type="protein sequence ID" value="PLR93357.1"/>
    <property type="molecule type" value="Genomic_DNA"/>
</dbReference>
<dbReference type="RefSeq" id="WP_101575279.1">
    <property type="nucleotide sequence ID" value="NZ_PGVA01000001.1"/>
</dbReference>
<gene>
    <name evidence="2" type="ORF">CU635_00845</name>
    <name evidence="3" type="ORF">CVD25_17305</name>
</gene>
<dbReference type="Proteomes" id="UP000234951">
    <property type="component" value="Unassembled WGS sequence"/>
</dbReference>